<protein>
    <submittedName>
        <fullName evidence="4">Metallophosphoesterase</fullName>
    </submittedName>
</protein>
<comment type="caution">
    <text evidence="4">The sequence shown here is derived from an EMBL/GenBank/DDBJ whole genome shotgun (WGS) entry which is preliminary data.</text>
</comment>
<dbReference type="InterPro" id="IPR029052">
    <property type="entry name" value="Metallo-depent_PP-like"/>
</dbReference>
<reference evidence="5" key="2">
    <citation type="submission" date="2023-07" db="EMBL/GenBank/DDBJ databases">
        <title>Zobellia barbeyronii sp. nov., a new marine flavobacterium, isolated from green and red algae.</title>
        <authorList>
            <person name="Nedashkovskaya O.I."/>
            <person name="Otstavnykh N."/>
            <person name="Zhukova N."/>
            <person name="Guzev K."/>
            <person name="Chausova V."/>
            <person name="Tekutyeva L."/>
            <person name="Mikhailov V."/>
            <person name="Isaeva M."/>
        </authorList>
    </citation>
    <scope>NUCLEOTIDE SEQUENCE [LARGE SCALE GENOMIC DNA]</scope>
    <source>
        <strain evidence="5">KMM 6746</strain>
    </source>
</reference>
<dbReference type="Pfam" id="PF01103">
    <property type="entry name" value="Omp85"/>
    <property type="match status" value="1"/>
</dbReference>
<accession>A0ABS5WGU0</accession>
<feature type="domain" description="Bacterial surface antigen (D15)" evidence="3">
    <location>
        <begin position="971"/>
        <end position="1228"/>
    </location>
</feature>
<evidence type="ECO:0000256" key="1">
    <source>
        <dbReference type="ARBA" id="ARBA00004370"/>
    </source>
</evidence>
<keyword evidence="2" id="KW-0472">Membrane</keyword>
<name>A0ABS5WGU0_9FLAO</name>
<dbReference type="Gene3D" id="3.60.21.10">
    <property type="match status" value="1"/>
</dbReference>
<gene>
    <name evidence="4" type="ORF">HW347_12960</name>
</gene>
<dbReference type="Proteomes" id="UP000740413">
    <property type="component" value="Unassembled WGS sequence"/>
</dbReference>
<comment type="subcellular location">
    <subcellularLocation>
        <location evidence="1">Membrane</location>
    </subcellularLocation>
</comment>
<evidence type="ECO:0000313" key="5">
    <source>
        <dbReference type="Proteomes" id="UP000740413"/>
    </source>
</evidence>
<dbReference type="SUPFAM" id="SSF56300">
    <property type="entry name" value="Metallo-dependent phosphatases"/>
    <property type="match status" value="1"/>
</dbReference>
<evidence type="ECO:0000313" key="4">
    <source>
        <dbReference type="EMBL" id="MBT2162178.1"/>
    </source>
</evidence>
<evidence type="ECO:0000256" key="2">
    <source>
        <dbReference type="ARBA" id="ARBA00023136"/>
    </source>
</evidence>
<proteinExistence type="predicted"/>
<keyword evidence="5" id="KW-1185">Reference proteome</keyword>
<sequence length="1228" mass="139124">MYNRLYLTLSLLFLIVFGTHYSIAQSSEVEHRVYLLGNTTDIGLESPFYDSLSELLSTTDPFTVILNGDLINSGKTKEPTTQDSLKIDKLLQSITQHENGKVVIIPGDRDWANSGKKGLSSVNKLEKLVKSMDFENVKWAIRKGCPGPDIIEVNDHLILVSINTQWYNHPYDKPEASTAECGIATERDFLIELENAVEDSEDKNILVAGHFPLESLGNYGGHFQLAKYLSPPIIGSLNAGYRQNIGSSVDIVNSRFDAIRGSIENIVLRKGSVIYAAGHEKNLQVLRMGENYIINSGAPTKAKYVAKDKEHTLFAKAIPGLVELDYYTSGKVDYTIHRFELSGKFELNTTETLFTSPCEAGNEDNFNLAYNPCKPSLTASHGQRTWAADTTAIAGDYTIGGITKFFMGEHYRTTWKAPVKVPYLDLEQTFGGLSVYEKGGGHQTTSLKIKGGDGREYAFRSVDKDPLQLLPYELQGTIIARVMQDVTSWQQPYGAMAVGSMLNATNILHATPKLYMMPPSDELGAFKRKYSNLLGMLEEKPVNVKKVTKPFGDANEILQSRKMFRELYKDHDNKVDAKEYAKARMFDILVGDWGKHEDNWKWAGYKKKHDNLYRPIPRDRDYVFSLWNGLLPYFADRKWGLERGETFGYKIKDIRSLTFSSQPADRRLLNELTREDWQEAAAYIQTHITDQVIEEGIKAMPPEIYELSGKEIADKLKQRNKDLNTYANQYYEQLMIGGVEVVGSNKREYFEVTRNDNGSAEVAMYNTKDDKNEKGKRLYYHRTFDPKETKEIRLYGLDGHDVFNISGAAKKSIKIRVIGGPDPDVITDNSEVKKGGKKTLIYEKGDTSELNFGEEGRMIDHWNKELYSYDRHRFGFNRYFPIAAIRYNSNQGLGLNAGVKFTQKNAMKKDYSSIHKITGTFTTENMNILKYEGRFHHVFKKWDIQIGGLFADHTGFTDFYGIGNGTIKDDDLDSDDFYETRYDSYSLQAGLIKDFWKKSSLGFQLNYENNKTIREEGTILAADNPNPLPGVFGFGDANLYEIIAKLDFDFRDRASLPEQGARFFLKHQSGLVSDNMNSNYGITEAFFEQYLTTRRKIPITLGLRFGGSTTYGEGTIPFYKLKYLGQNSNLRGYVNNRFTGKSTLYLNSELRLQLAEFRTSIVPMKFGIKGFYDSGRVYSDFDTNSDWHKGYGFGLYLVPLSEEFAIGVSAGFSDEESALILFSIGSTF</sequence>
<dbReference type="RefSeq" id="WP_214612256.1">
    <property type="nucleotide sequence ID" value="NZ_JACATN010000004.1"/>
</dbReference>
<evidence type="ECO:0000259" key="3">
    <source>
        <dbReference type="Pfam" id="PF01103"/>
    </source>
</evidence>
<dbReference type="InterPro" id="IPR000184">
    <property type="entry name" value="Bac_surfAg_D15"/>
</dbReference>
<dbReference type="EMBL" id="JACATN010000004">
    <property type="protein sequence ID" value="MBT2162178.1"/>
    <property type="molecule type" value="Genomic_DNA"/>
</dbReference>
<organism evidence="4 5">
    <name type="scientific">Zobellia barbeyronii</name>
    <dbReference type="NCBI Taxonomy" id="2748009"/>
    <lineage>
        <taxon>Bacteria</taxon>
        <taxon>Pseudomonadati</taxon>
        <taxon>Bacteroidota</taxon>
        <taxon>Flavobacteriia</taxon>
        <taxon>Flavobacteriales</taxon>
        <taxon>Flavobacteriaceae</taxon>
        <taxon>Zobellia</taxon>
    </lineage>
</organism>
<dbReference type="Gene3D" id="2.40.160.50">
    <property type="entry name" value="membrane protein fhac: a member of the omp85/tpsb transporter family"/>
    <property type="match status" value="1"/>
</dbReference>
<reference evidence="4 5" key="1">
    <citation type="submission" date="2020-06" db="EMBL/GenBank/DDBJ databases">
        <authorList>
            <person name="Isaeva M.P."/>
            <person name="Chernysheva N.Y."/>
        </authorList>
    </citation>
    <scope>NUCLEOTIDE SEQUENCE [LARGE SCALE GENOMIC DNA]</scope>
    <source>
        <strain evidence="4 5">KMM 6746</strain>
    </source>
</reference>